<protein>
    <recommendedName>
        <fullName evidence="2">TRP C-terminal domain-containing protein</fullName>
    </recommendedName>
</protein>
<evidence type="ECO:0000259" key="2">
    <source>
        <dbReference type="Pfam" id="PF06011"/>
    </source>
</evidence>
<dbReference type="SUPFAM" id="SSF52200">
    <property type="entry name" value="Toll/Interleukin receptor TIR domain"/>
    <property type="match status" value="1"/>
</dbReference>
<feature type="transmembrane region" description="Helical" evidence="1">
    <location>
        <begin position="502"/>
        <end position="525"/>
    </location>
</feature>
<feature type="transmembrane region" description="Helical" evidence="1">
    <location>
        <begin position="352"/>
        <end position="375"/>
    </location>
</feature>
<name>A0A7S3BTB0_9EUKA</name>
<dbReference type="InterPro" id="IPR010308">
    <property type="entry name" value="TRP_C"/>
</dbReference>
<feature type="transmembrane region" description="Helical" evidence="1">
    <location>
        <begin position="450"/>
        <end position="470"/>
    </location>
</feature>
<dbReference type="Pfam" id="PF06011">
    <property type="entry name" value="TRP"/>
    <property type="match status" value="1"/>
</dbReference>
<gene>
    <name evidence="3" type="ORF">HERI1096_LOCUS34411</name>
</gene>
<keyword evidence="1" id="KW-0812">Transmembrane</keyword>
<keyword evidence="1" id="KW-1133">Transmembrane helix</keyword>
<feature type="transmembrane region" description="Helical" evidence="1">
    <location>
        <begin position="412"/>
        <end position="429"/>
    </location>
</feature>
<evidence type="ECO:0000313" key="3">
    <source>
        <dbReference type="EMBL" id="CAE0142593.1"/>
    </source>
</evidence>
<proteinExistence type="predicted"/>
<feature type="transmembrane region" description="Helical" evidence="1">
    <location>
        <begin position="592"/>
        <end position="611"/>
    </location>
</feature>
<feature type="transmembrane region" description="Helical" evidence="1">
    <location>
        <begin position="653"/>
        <end position="677"/>
    </location>
</feature>
<dbReference type="PANTHER" id="PTHR11319">
    <property type="entry name" value="G PROTEIN-COUPLED RECEPTOR-RELATED"/>
    <property type="match status" value="1"/>
</dbReference>
<sequence>MRKEAIKDLVEVTLEWDWDTKVFDVFLSHKITDAKDIVLTWYNALSALGYHPFLDRLSLDAVENIPKYVEQTVTFAIAVTSNLWQSYWCAVELITAVQLHMAGKLNILLIPIQGMRYTIPEGIHAGSDLDFPTPAIMMQNFNKWFPFGSMLSPEAKQNITKLYGGGAFTDCRLVKHTLMHYKSFERLFIARCGKSIKAAKMVAELVAAGGVTIQDQAEHLAPLIEEANTMRRQKGDEEFYEARISHGSGAMGYENAHDEFLQTLVVVELLPGDANDDYPDHVELASYTSQEFIVLLRQLRADAEAFGLAATKMSAILEQWMVLDATNIDQFSQIKAAFKEAMDPLKEMLKNVLSFFQIGASFVLTFGGIKFPAAFLKIADWMAVFNFDFISDAFEALQAVIMAEVDYCTTTIAMGLELTAFLLSIPVVFKLICWLKRPSAAKRAEFHDHAIYVAILTCFVSYAVISMRVIKLFAVREFGEYRLLDADWRINTADPDYGTCQIWGGVFLLMYTVGIPVVFFAVLWVSRPAKDIDIAQQAGEAQMRHEKQMLRRYGLLYAKYRPDCWAWEIVELLRKLVLGGVLILISPGTVSQVWFSLIMCMLFVLLAVFFVPYKDGAVTFVSTACQLCTFLTLLCILALRTNLAEEGLLKTEYLETALLVLCIIPLVLVTALIYSAVRDILAQRTKMMKSQSGAMRDQAPDDTTPKRRTSWFRTSWFRFGKGRKQAVASAPAADRLETRKEASPFGKKGSRVAITVCKVRSEDSEDGGSGARKSIRRRLLERCGRLASPSNKQVATAQRVEGELEARVITTTQCGSPDSSSNTV</sequence>
<dbReference type="Gene3D" id="3.40.50.10140">
    <property type="entry name" value="Toll/interleukin-1 receptor homology (TIR) domain"/>
    <property type="match status" value="1"/>
</dbReference>
<keyword evidence="1" id="KW-0472">Membrane</keyword>
<dbReference type="InterPro" id="IPR035897">
    <property type="entry name" value="Toll_tir_struct_dom_sf"/>
</dbReference>
<feature type="transmembrane region" description="Helical" evidence="1">
    <location>
        <begin position="618"/>
        <end position="641"/>
    </location>
</feature>
<evidence type="ECO:0000256" key="1">
    <source>
        <dbReference type="SAM" id="Phobius"/>
    </source>
</evidence>
<feature type="domain" description="TRP C-terminal" evidence="2">
    <location>
        <begin position="408"/>
        <end position="687"/>
    </location>
</feature>
<organism evidence="3">
    <name type="scientific">Haptolina ericina</name>
    <dbReference type="NCBI Taxonomy" id="156174"/>
    <lineage>
        <taxon>Eukaryota</taxon>
        <taxon>Haptista</taxon>
        <taxon>Haptophyta</taxon>
        <taxon>Prymnesiophyceae</taxon>
        <taxon>Prymnesiales</taxon>
        <taxon>Prymnesiaceae</taxon>
        <taxon>Haptolina</taxon>
    </lineage>
</organism>
<dbReference type="PANTHER" id="PTHR11319:SF35">
    <property type="entry name" value="OUTER MEMBRANE PROTEIN PMPC-RELATED"/>
    <property type="match status" value="1"/>
</dbReference>
<dbReference type="AlphaFoldDB" id="A0A7S3BTB0"/>
<reference evidence="3" key="1">
    <citation type="submission" date="2021-01" db="EMBL/GenBank/DDBJ databases">
        <authorList>
            <person name="Corre E."/>
            <person name="Pelletier E."/>
            <person name="Niang G."/>
            <person name="Scheremetjew M."/>
            <person name="Finn R."/>
            <person name="Kale V."/>
            <person name="Holt S."/>
            <person name="Cochrane G."/>
            <person name="Meng A."/>
            <person name="Brown T."/>
            <person name="Cohen L."/>
        </authorList>
    </citation>
    <scope>NUCLEOTIDE SEQUENCE</scope>
    <source>
        <strain evidence="3">CCMP281</strain>
    </source>
</reference>
<accession>A0A7S3BTB0</accession>
<dbReference type="EMBL" id="HBHX01062257">
    <property type="protein sequence ID" value="CAE0142593.1"/>
    <property type="molecule type" value="Transcribed_RNA"/>
</dbReference>